<dbReference type="PANTHER" id="PTHR13914">
    <property type="entry name" value="PROLINE OXIDASE"/>
    <property type="match status" value="1"/>
</dbReference>
<dbReference type="InterPro" id="IPR029041">
    <property type="entry name" value="FAD-linked_oxidoreductase-like"/>
</dbReference>
<comment type="caution">
    <text evidence="11">The sequence shown here is derived from an EMBL/GenBank/DDBJ whole genome shotgun (WGS) entry which is preliminary data.</text>
</comment>
<protein>
    <recommendedName>
        <fullName evidence="3">proline dehydrogenase</fullName>
        <ecNumber evidence="3">1.5.5.2</ecNumber>
    </recommendedName>
</protein>
<evidence type="ECO:0000256" key="6">
    <source>
        <dbReference type="ARBA" id="ARBA00022827"/>
    </source>
</evidence>
<keyword evidence="5" id="KW-0547">Nucleotide-binding</keyword>
<gene>
    <name evidence="11" type="ORF">JK358_16970</name>
</gene>
<dbReference type="Proteomes" id="UP000602198">
    <property type="component" value="Unassembled WGS sequence"/>
</dbReference>
<keyword evidence="8" id="KW-0642">Proline metabolism</keyword>
<evidence type="ECO:0000256" key="2">
    <source>
        <dbReference type="ARBA" id="ARBA00004739"/>
    </source>
</evidence>
<dbReference type="InterPro" id="IPR008219">
    <property type="entry name" value="PRODH_bac_arc"/>
</dbReference>
<dbReference type="InterPro" id="IPR002872">
    <property type="entry name" value="Proline_DH_dom"/>
</dbReference>
<dbReference type="PANTHER" id="PTHR13914:SF0">
    <property type="entry name" value="PROLINE DEHYDROGENASE 1, MITOCHONDRIAL"/>
    <property type="match status" value="1"/>
</dbReference>
<evidence type="ECO:0000256" key="8">
    <source>
        <dbReference type="ARBA" id="ARBA00023062"/>
    </source>
</evidence>
<sequence length="342" mass="36908">MNPLRPIILAAAGSDRMKRAITRTPVTAGVVRRFVAGETRAALLPVVRELLASGRTVSVDFLGEYTTERAMADAAVTEYLALIGELAALDRAVPESPGAAAKVSGDPGTAAAPKLGRGLDTAVPRVEVSLKLSALGQSLGADGPAIAAENLHKLCAKAAESRVWVTVDAEDHTTTEETVAAVRQARTEFPWLGLAVQTYLRDAEGRCRDLAADGTRIRLCKGAYQEPETVAYQKRAEVDGSYLECLDVLMRGNGYPMVASHDPAMIDAVFREAAENGRGAGDFEFQMLYGIRDAEQRRLVGEGHALRVYVPYGGQWYGYLMRRLAERPANVGFFLRALTERG</sequence>
<evidence type="ECO:0000259" key="10">
    <source>
        <dbReference type="Pfam" id="PF01619"/>
    </source>
</evidence>
<keyword evidence="4" id="KW-0285">Flavoprotein</keyword>
<dbReference type="InterPro" id="IPR015659">
    <property type="entry name" value="Proline_oxidase"/>
</dbReference>
<organism evidence="11 12">
    <name type="scientific">Nocardia acididurans</name>
    <dbReference type="NCBI Taxonomy" id="2802282"/>
    <lineage>
        <taxon>Bacteria</taxon>
        <taxon>Bacillati</taxon>
        <taxon>Actinomycetota</taxon>
        <taxon>Actinomycetes</taxon>
        <taxon>Mycobacteriales</taxon>
        <taxon>Nocardiaceae</taxon>
        <taxon>Nocardia</taxon>
    </lineage>
</organism>
<evidence type="ECO:0000313" key="12">
    <source>
        <dbReference type="Proteomes" id="UP000602198"/>
    </source>
</evidence>
<accession>A0ABS1M625</accession>
<evidence type="ECO:0000256" key="7">
    <source>
        <dbReference type="ARBA" id="ARBA00023002"/>
    </source>
</evidence>
<dbReference type="Gene3D" id="3.20.20.220">
    <property type="match status" value="1"/>
</dbReference>
<dbReference type="EMBL" id="JAERRJ010000006">
    <property type="protein sequence ID" value="MBL1076092.1"/>
    <property type="molecule type" value="Genomic_DNA"/>
</dbReference>
<proteinExistence type="predicted"/>
<reference evidence="11 12" key="1">
    <citation type="submission" date="2021-01" db="EMBL/GenBank/DDBJ databases">
        <title>WGS of actinomycetes isolated from Thailand.</title>
        <authorList>
            <person name="Thawai C."/>
        </authorList>
    </citation>
    <scope>NUCLEOTIDE SEQUENCE [LARGE SCALE GENOMIC DNA]</scope>
    <source>
        <strain evidence="11 12">LPG 2</strain>
    </source>
</reference>
<dbReference type="Pfam" id="PF01619">
    <property type="entry name" value="Pro_dh"/>
    <property type="match status" value="1"/>
</dbReference>
<dbReference type="RefSeq" id="WP_201948665.1">
    <property type="nucleotide sequence ID" value="NZ_JAERRJ010000006.1"/>
</dbReference>
<dbReference type="SUPFAM" id="SSF51730">
    <property type="entry name" value="FAD-linked oxidoreductase"/>
    <property type="match status" value="1"/>
</dbReference>
<name>A0ABS1M625_9NOCA</name>
<keyword evidence="6" id="KW-0274">FAD</keyword>
<dbReference type="EC" id="1.5.5.2" evidence="3"/>
<evidence type="ECO:0000313" key="11">
    <source>
        <dbReference type="EMBL" id="MBL1076092.1"/>
    </source>
</evidence>
<keyword evidence="7" id="KW-0560">Oxidoreductase</keyword>
<evidence type="ECO:0000256" key="4">
    <source>
        <dbReference type="ARBA" id="ARBA00022630"/>
    </source>
</evidence>
<keyword evidence="12" id="KW-1185">Reference proteome</keyword>
<comment type="pathway">
    <text evidence="2">Amino-acid degradation; L-proline degradation into L-glutamate; L-glutamate from L-proline: step 1/2.</text>
</comment>
<comment type="catalytic activity">
    <reaction evidence="9">
        <text>L-proline + a quinone = (S)-1-pyrroline-5-carboxylate + a quinol + H(+)</text>
        <dbReference type="Rhea" id="RHEA:23784"/>
        <dbReference type="ChEBI" id="CHEBI:15378"/>
        <dbReference type="ChEBI" id="CHEBI:17388"/>
        <dbReference type="ChEBI" id="CHEBI:24646"/>
        <dbReference type="ChEBI" id="CHEBI:60039"/>
        <dbReference type="ChEBI" id="CHEBI:132124"/>
        <dbReference type="EC" id="1.5.5.2"/>
    </reaction>
</comment>
<evidence type="ECO:0000256" key="9">
    <source>
        <dbReference type="ARBA" id="ARBA00048779"/>
    </source>
</evidence>
<evidence type="ECO:0000256" key="3">
    <source>
        <dbReference type="ARBA" id="ARBA00012695"/>
    </source>
</evidence>
<evidence type="ECO:0000256" key="5">
    <source>
        <dbReference type="ARBA" id="ARBA00022741"/>
    </source>
</evidence>
<evidence type="ECO:0000256" key="1">
    <source>
        <dbReference type="ARBA" id="ARBA00001974"/>
    </source>
</evidence>
<comment type="cofactor">
    <cofactor evidence="1">
        <name>FAD</name>
        <dbReference type="ChEBI" id="CHEBI:57692"/>
    </cofactor>
</comment>
<feature type="domain" description="Proline dehydrogenase" evidence="10">
    <location>
        <begin position="47"/>
        <end position="333"/>
    </location>
</feature>
<dbReference type="PIRSF" id="PIRSF000196">
    <property type="entry name" value="Pro_dehydrog"/>
    <property type="match status" value="1"/>
</dbReference>